<accession>A0A821N9M8</accession>
<proteinExistence type="predicted"/>
<name>A0A821N9M8_9BILA</name>
<comment type="caution">
    <text evidence="1">The sequence shown here is derived from an EMBL/GenBank/DDBJ whole genome shotgun (WGS) entry which is preliminary data.</text>
</comment>
<dbReference type="EMBL" id="CAJOBR010004447">
    <property type="protein sequence ID" value="CAF4782043.1"/>
    <property type="molecule type" value="Genomic_DNA"/>
</dbReference>
<evidence type="ECO:0000313" key="1">
    <source>
        <dbReference type="EMBL" id="CAF4782043.1"/>
    </source>
</evidence>
<organism evidence="1 2">
    <name type="scientific">Rotaria socialis</name>
    <dbReference type="NCBI Taxonomy" id="392032"/>
    <lineage>
        <taxon>Eukaryota</taxon>
        <taxon>Metazoa</taxon>
        <taxon>Spiralia</taxon>
        <taxon>Gnathifera</taxon>
        <taxon>Rotifera</taxon>
        <taxon>Eurotatoria</taxon>
        <taxon>Bdelloidea</taxon>
        <taxon>Philodinida</taxon>
        <taxon>Philodinidae</taxon>
        <taxon>Rotaria</taxon>
    </lineage>
</organism>
<dbReference type="Proteomes" id="UP000663848">
    <property type="component" value="Unassembled WGS sequence"/>
</dbReference>
<protein>
    <submittedName>
        <fullName evidence="1">Uncharacterized protein</fullName>
    </submittedName>
</protein>
<sequence>RGIPAQPILNGYCGNYEVGMTRSMVNDLAFNYEDAPPVGKSF</sequence>
<evidence type="ECO:0000313" key="2">
    <source>
        <dbReference type="Proteomes" id="UP000663848"/>
    </source>
</evidence>
<gene>
    <name evidence="1" type="ORF">QYT958_LOCUS22771</name>
</gene>
<feature type="non-terminal residue" evidence="1">
    <location>
        <position position="1"/>
    </location>
</feature>
<reference evidence="1" key="1">
    <citation type="submission" date="2021-02" db="EMBL/GenBank/DDBJ databases">
        <authorList>
            <person name="Nowell W R."/>
        </authorList>
    </citation>
    <scope>NUCLEOTIDE SEQUENCE</scope>
</reference>
<dbReference type="AlphaFoldDB" id="A0A821N9M8"/>